<keyword evidence="7 9" id="KW-1133">Transmembrane helix</keyword>
<comment type="caution">
    <text evidence="12">The sequence shown here is derived from an EMBL/GenBank/DDBJ whole genome shotgun (WGS) entry which is preliminary data.</text>
</comment>
<evidence type="ECO:0000256" key="1">
    <source>
        <dbReference type="ARBA" id="ARBA00004651"/>
    </source>
</evidence>
<comment type="similarity">
    <text evidence="2 10">Belongs to the binding-protein-dependent transport system permease family. CysTW subfamily.</text>
</comment>
<dbReference type="Gene3D" id="1.10.3720.10">
    <property type="entry name" value="MetI-like"/>
    <property type="match status" value="1"/>
</dbReference>
<feature type="transmembrane region" description="Helical" evidence="9">
    <location>
        <begin position="132"/>
        <end position="153"/>
    </location>
</feature>
<dbReference type="InterPro" id="IPR011864">
    <property type="entry name" value="Phosphate_PstC"/>
</dbReference>
<evidence type="ECO:0000256" key="2">
    <source>
        <dbReference type="ARBA" id="ARBA00007069"/>
    </source>
</evidence>
<dbReference type="PROSITE" id="PS50928">
    <property type="entry name" value="ABC_TM1"/>
    <property type="match status" value="1"/>
</dbReference>
<dbReference type="PANTHER" id="PTHR30425:SF1">
    <property type="entry name" value="PHOSPHATE TRANSPORT SYSTEM PERMEASE PROTEIN PSTC"/>
    <property type="match status" value="1"/>
</dbReference>
<gene>
    <name evidence="12" type="primary">pstC</name>
    <name evidence="12" type="ORF">H9737_00970</name>
</gene>
<reference evidence="12" key="2">
    <citation type="submission" date="2021-04" db="EMBL/GenBank/DDBJ databases">
        <authorList>
            <person name="Gilroy R."/>
        </authorList>
    </citation>
    <scope>NUCLEOTIDE SEQUENCE</scope>
    <source>
        <strain evidence="12">26628</strain>
    </source>
</reference>
<evidence type="ECO:0000313" key="13">
    <source>
        <dbReference type="Proteomes" id="UP000824249"/>
    </source>
</evidence>
<dbReference type="PANTHER" id="PTHR30425">
    <property type="entry name" value="PHOSPHATE TRANSPORT SYSTEM PERMEASE PROTEIN PST"/>
    <property type="match status" value="1"/>
</dbReference>
<dbReference type="NCBIfam" id="TIGR02138">
    <property type="entry name" value="phosphate_pstC"/>
    <property type="match status" value="1"/>
</dbReference>
<evidence type="ECO:0000259" key="11">
    <source>
        <dbReference type="PROSITE" id="PS50928"/>
    </source>
</evidence>
<keyword evidence="5 10" id="KW-0592">Phosphate transport</keyword>
<dbReference type="CDD" id="cd06261">
    <property type="entry name" value="TM_PBP2"/>
    <property type="match status" value="1"/>
</dbReference>
<dbReference type="AlphaFoldDB" id="A0A9D1VSV3"/>
<name>A0A9D1VSV3_9FIRM</name>
<reference evidence="12" key="1">
    <citation type="journal article" date="2021" name="PeerJ">
        <title>Extensive microbial diversity within the chicken gut microbiome revealed by metagenomics and culture.</title>
        <authorList>
            <person name="Gilroy R."/>
            <person name="Ravi A."/>
            <person name="Getino M."/>
            <person name="Pursley I."/>
            <person name="Horton D.L."/>
            <person name="Alikhan N.F."/>
            <person name="Baker D."/>
            <person name="Gharbi K."/>
            <person name="Hall N."/>
            <person name="Watson M."/>
            <person name="Adriaenssens E.M."/>
            <person name="Foster-Nyarko E."/>
            <person name="Jarju S."/>
            <person name="Secka A."/>
            <person name="Antonio M."/>
            <person name="Oren A."/>
            <person name="Chaudhuri R.R."/>
            <person name="La Ragione R."/>
            <person name="Hildebrand F."/>
            <person name="Pallen M.J."/>
        </authorList>
    </citation>
    <scope>NUCLEOTIDE SEQUENCE</scope>
    <source>
        <strain evidence="12">26628</strain>
    </source>
</reference>
<dbReference type="Pfam" id="PF00528">
    <property type="entry name" value="BPD_transp_1"/>
    <property type="match status" value="1"/>
</dbReference>
<evidence type="ECO:0000256" key="3">
    <source>
        <dbReference type="ARBA" id="ARBA00022448"/>
    </source>
</evidence>
<dbReference type="InterPro" id="IPR051124">
    <property type="entry name" value="Phosphate_Transport_Permease"/>
</dbReference>
<evidence type="ECO:0000256" key="10">
    <source>
        <dbReference type="RuleBase" id="RU363054"/>
    </source>
</evidence>
<evidence type="ECO:0000256" key="7">
    <source>
        <dbReference type="ARBA" id="ARBA00022989"/>
    </source>
</evidence>
<dbReference type="InterPro" id="IPR000515">
    <property type="entry name" value="MetI-like"/>
</dbReference>
<dbReference type="GO" id="GO:0005315">
    <property type="term" value="F:phosphate transmembrane transporter activity"/>
    <property type="evidence" value="ECO:0007669"/>
    <property type="project" value="InterPro"/>
</dbReference>
<sequence>MKNNQVQAGTGGAAAAAIPSVNRAAAAREILMRILFAVAAAVFIVVVLVICVYLFVTAVPTITEIGWIDFLFGDRWLPSAGYYGVGTLVVGTACATAGALVVGVPLGLLVAVFMAFYCPKPLYSFLKPLTNILAGIPSIVYGYFGLQLIVPMIQQMFHAASGTTLLTTAIVLGIMIMPTIISITENSLRAVPKSYYEGTIALGATKERAIFRTMFPAAKSGVMTSIILGLGRAFGETAAVVFICGNSAQFPTSLLDPIRTLSSNIALEMGYARHLHREALIACAVVLFVFILLITLLVMLLRRKEK</sequence>
<dbReference type="SUPFAM" id="SSF161098">
    <property type="entry name" value="MetI-like"/>
    <property type="match status" value="1"/>
</dbReference>
<comment type="subcellular location">
    <subcellularLocation>
        <location evidence="1 9">Cell membrane</location>
        <topology evidence="1 9">Multi-pass membrane protein</topology>
    </subcellularLocation>
</comment>
<proteinExistence type="inferred from homology"/>
<feature type="domain" description="ABC transmembrane type-1" evidence="11">
    <location>
        <begin position="89"/>
        <end position="298"/>
    </location>
</feature>
<protein>
    <recommendedName>
        <fullName evidence="10">Phosphate transport system permease protein</fullName>
    </recommendedName>
</protein>
<evidence type="ECO:0000256" key="6">
    <source>
        <dbReference type="ARBA" id="ARBA00022692"/>
    </source>
</evidence>
<dbReference type="Proteomes" id="UP000824249">
    <property type="component" value="Unassembled WGS sequence"/>
</dbReference>
<dbReference type="GO" id="GO:0006817">
    <property type="term" value="P:phosphate ion transport"/>
    <property type="evidence" value="ECO:0007669"/>
    <property type="project" value="UniProtKB-KW"/>
</dbReference>
<comment type="function">
    <text evidence="10">Part of the binding-protein-dependent transport system for phosphate; probably responsible for the translocation of the substrate across the membrane.</text>
</comment>
<dbReference type="GO" id="GO:0005886">
    <property type="term" value="C:plasma membrane"/>
    <property type="evidence" value="ECO:0007669"/>
    <property type="project" value="UniProtKB-SubCell"/>
</dbReference>
<evidence type="ECO:0000256" key="9">
    <source>
        <dbReference type="RuleBase" id="RU363032"/>
    </source>
</evidence>
<keyword evidence="8 9" id="KW-0472">Membrane</keyword>
<feature type="transmembrane region" description="Helical" evidence="9">
    <location>
        <begin position="80"/>
        <end position="112"/>
    </location>
</feature>
<feature type="transmembrane region" description="Helical" evidence="9">
    <location>
        <begin position="165"/>
        <end position="184"/>
    </location>
</feature>
<evidence type="ECO:0000256" key="8">
    <source>
        <dbReference type="ARBA" id="ARBA00023136"/>
    </source>
</evidence>
<evidence type="ECO:0000256" key="4">
    <source>
        <dbReference type="ARBA" id="ARBA00022475"/>
    </source>
</evidence>
<dbReference type="EMBL" id="DXFD01000014">
    <property type="protein sequence ID" value="HIX46246.1"/>
    <property type="molecule type" value="Genomic_DNA"/>
</dbReference>
<organism evidence="12 13">
    <name type="scientific">Candidatus Borkfalkia faecigallinarum</name>
    <dbReference type="NCBI Taxonomy" id="2838509"/>
    <lineage>
        <taxon>Bacteria</taxon>
        <taxon>Bacillati</taxon>
        <taxon>Bacillota</taxon>
        <taxon>Clostridia</taxon>
        <taxon>Christensenellales</taxon>
        <taxon>Christensenellaceae</taxon>
        <taxon>Candidatus Borkfalkia</taxon>
    </lineage>
</organism>
<keyword evidence="4 10" id="KW-1003">Cell membrane</keyword>
<keyword evidence="6 9" id="KW-0812">Transmembrane</keyword>
<evidence type="ECO:0000313" key="12">
    <source>
        <dbReference type="EMBL" id="HIX46246.1"/>
    </source>
</evidence>
<feature type="transmembrane region" description="Helical" evidence="9">
    <location>
        <begin position="279"/>
        <end position="301"/>
    </location>
</feature>
<feature type="transmembrane region" description="Helical" evidence="9">
    <location>
        <begin position="36"/>
        <end position="59"/>
    </location>
</feature>
<keyword evidence="3 9" id="KW-0813">Transport</keyword>
<evidence type="ECO:0000256" key="5">
    <source>
        <dbReference type="ARBA" id="ARBA00022592"/>
    </source>
</evidence>
<dbReference type="InterPro" id="IPR035906">
    <property type="entry name" value="MetI-like_sf"/>
</dbReference>
<accession>A0A9D1VSV3</accession>
<comment type="caution">
    <text evidence="10">Lacks conserved residue(s) required for the propagation of feature annotation.</text>
</comment>